<dbReference type="EMBL" id="LZPO01107898">
    <property type="protein sequence ID" value="OBS60448.1"/>
    <property type="molecule type" value="Genomic_DNA"/>
</dbReference>
<evidence type="ECO:0000313" key="3">
    <source>
        <dbReference type="EMBL" id="OBS60448.1"/>
    </source>
</evidence>
<evidence type="ECO:0000256" key="1">
    <source>
        <dbReference type="SAM" id="MobiDB-lite"/>
    </source>
</evidence>
<dbReference type="GO" id="GO:0005739">
    <property type="term" value="C:mitochondrion"/>
    <property type="evidence" value="ECO:0007669"/>
    <property type="project" value="TreeGrafter"/>
</dbReference>
<accession>A0A1A6G2M6</accession>
<dbReference type="Gene3D" id="1.10.167.10">
    <property type="entry name" value="Regulator of G-protein Signalling 4, domain 2"/>
    <property type="match status" value="3"/>
</dbReference>
<dbReference type="Proteomes" id="UP000092124">
    <property type="component" value="Unassembled WGS sequence"/>
</dbReference>
<dbReference type="Pfam" id="PF00615">
    <property type="entry name" value="RGS"/>
    <property type="match status" value="1"/>
</dbReference>
<feature type="non-terminal residue" evidence="3">
    <location>
        <position position="485"/>
    </location>
</feature>
<dbReference type="InterPro" id="IPR036305">
    <property type="entry name" value="RGS_sf"/>
</dbReference>
<name>A0A1A6G2M6_NEOLE</name>
<feature type="domain" description="RGS" evidence="2">
    <location>
        <begin position="124"/>
        <end position="163"/>
    </location>
</feature>
<feature type="compositionally biased region" description="Polar residues" evidence="1">
    <location>
        <begin position="257"/>
        <end position="280"/>
    </location>
</feature>
<dbReference type="SUPFAM" id="SSF48097">
    <property type="entry name" value="Regulator of G-protein signaling, RGS"/>
    <property type="match status" value="2"/>
</dbReference>
<dbReference type="AlphaFoldDB" id="A0A1A6G2M6"/>
<dbReference type="CDD" id="cd08735">
    <property type="entry name" value="RGS_AKAP2_1"/>
    <property type="match status" value="1"/>
</dbReference>
<dbReference type="PANTHER" id="PTHR13155">
    <property type="entry name" value="A-KINASE ANCHOR PROTEINS"/>
    <property type="match status" value="1"/>
</dbReference>
<feature type="domain" description="RGS" evidence="2">
    <location>
        <begin position="408"/>
        <end position="469"/>
    </location>
</feature>
<dbReference type="PANTHER" id="PTHR13155:SF1">
    <property type="entry name" value="A-KINASE ANCHOR PROTEIN 10, MITOCHONDRIAL"/>
    <property type="match status" value="1"/>
</dbReference>
<sequence length="485" mass="54136">MRGRRGIVALGRKCLLKPKLVMMPFCVLVKGKEQEKSSEVKSIKASIAVHSPQKSTKNHALLEAAGPSHVAINAISANMDSFSSSRTATLKKQPSHMEAAHFGDLGRSCLDYQTQETKSSLSKTLEQVLRDTVVLPYFLQFMELRRMEHLVKFWLEAESFHSTTWSRIRAHSLNTVKQSSLAEPVSPSKKQETTASFVTESLDRRLGDSSSAPLLMTQPEGIDLSSRTPNTQNHLLLSQECHSAHSLHLEMARTGAHQISTDSQESSSRLTVASRNSPSSPLKELSGKLMKSKYVMSVPHHNAGLKTRDERVSIFLPLVHKCIEQDAVNTFTKYISPDAAKPIPITEAMRNDIIAKICGEDGQVDPNCFVLAQAVVFSAMEQEHFSEFLRSHHFCKYQIEVLTSGTVYLADILFCESALFYFSEYMEKEDAVNILQFWLAADNFQSQLAAKKGQYDGQEAQNDAMILYDKSSKMLKGPLGYGLQR</sequence>
<evidence type="ECO:0000259" key="2">
    <source>
        <dbReference type="PROSITE" id="PS50132"/>
    </source>
</evidence>
<dbReference type="OrthoDB" id="5584247at2759"/>
<comment type="caution">
    <text evidence="3">The sequence shown here is derived from an EMBL/GenBank/DDBJ whole genome shotgun (WGS) entry which is preliminary data.</text>
</comment>
<gene>
    <name evidence="3" type="ORF">A6R68_08438</name>
</gene>
<dbReference type="InterPro" id="IPR052246">
    <property type="entry name" value="Cell_Polariz_PKAAnc"/>
</dbReference>
<reference evidence="3 4" key="1">
    <citation type="submission" date="2016-06" db="EMBL/GenBank/DDBJ databases">
        <title>The Draft Genome Sequence and Annotation of the Desert Woodrat Neotoma lepida.</title>
        <authorList>
            <person name="Campbell M."/>
            <person name="Oakeson K.F."/>
            <person name="Yandell M."/>
            <person name="Halpert J.R."/>
            <person name="Dearing D."/>
        </authorList>
    </citation>
    <scope>NUCLEOTIDE SEQUENCE [LARGE SCALE GENOMIC DNA]</scope>
    <source>
        <strain evidence="3">417</strain>
        <tissue evidence="3">Liver</tissue>
    </source>
</reference>
<dbReference type="PROSITE" id="PS50132">
    <property type="entry name" value="RGS"/>
    <property type="match status" value="3"/>
</dbReference>
<dbReference type="InterPro" id="IPR016137">
    <property type="entry name" value="RGS"/>
</dbReference>
<dbReference type="FunFam" id="1.10.167.10:FF:000024">
    <property type="entry name" value="A-kinase anchor protein 10, mitochondrial"/>
    <property type="match status" value="1"/>
</dbReference>
<evidence type="ECO:0000313" key="4">
    <source>
        <dbReference type="Proteomes" id="UP000092124"/>
    </source>
</evidence>
<dbReference type="GO" id="GO:0005886">
    <property type="term" value="C:plasma membrane"/>
    <property type="evidence" value="ECO:0007669"/>
    <property type="project" value="TreeGrafter"/>
</dbReference>
<dbReference type="SMART" id="SM00315">
    <property type="entry name" value="RGS"/>
    <property type="match status" value="1"/>
</dbReference>
<feature type="domain" description="RGS" evidence="2">
    <location>
        <begin position="331"/>
        <end position="398"/>
    </location>
</feature>
<proteinExistence type="predicted"/>
<dbReference type="InterPro" id="IPR044926">
    <property type="entry name" value="RGS_subdomain_2"/>
</dbReference>
<organism evidence="3 4">
    <name type="scientific">Neotoma lepida</name>
    <name type="common">Desert woodrat</name>
    <dbReference type="NCBI Taxonomy" id="56216"/>
    <lineage>
        <taxon>Eukaryota</taxon>
        <taxon>Metazoa</taxon>
        <taxon>Chordata</taxon>
        <taxon>Craniata</taxon>
        <taxon>Vertebrata</taxon>
        <taxon>Euteleostomi</taxon>
        <taxon>Mammalia</taxon>
        <taxon>Eutheria</taxon>
        <taxon>Euarchontoglires</taxon>
        <taxon>Glires</taxon>
        <taxon>Rodentia</taxon>
        <taxon>Myomorpha</taxon>
        <taxon>Muroidea</taxon>
        <taxon>Cricetidae</taxon>
        <taxon>Neotominae</taxon>
        <taxon>Neotoma</taxon>
    </lineage>
</organism>
<keyword evidence="4" id="KW-1185">Reference proteome</keyword>
<feature type="region of interest" description="Disordered" evidence="1">
    <location>
        <begin position="256"/>
        <end position="284"/>
    </location>
</feature>
<dbReference type="STRING" id="56216.A0A1A6G2M6"/>
<protein>
    <recommendedName>
        <fullName evidence="2">RGS domain-containing protein</fullName>
    </recommendedName>
</protein>
<dbReference type="GO" id="GO:0008104">
    <property type="term" value="P:intracellular protein localization"/>
    <property type="evidence" value="ECO:0007669"/>
    <property type="project" value="TreeGrafter"/>
</dbReference>